<dbReference type="HOGENOM" id="CLU_041900_1_1_3"/>
<evidence type="ECO:0000313" key="5">
    <source>
        <dbReference type="Proteomes" id="UP000000268"/>
    </source>
</evidence>
<dbReference type="InterPro" id="IPR002560">
    <property type="entry name" value="Transposase_DDE"/>
</dbReference>
<dbReference type="eggNOG" id="COG3464">
    <property type="taxonomic scope" value="Bacteria"/>
</dbReference>
<evidence type="ECO:0000313" key="4">
    <source>
        <dbReference type="EMBL" id="ABW30408.1"/>
    </source>
</evidence>
<sequence length="423" mass="49796">MDNSIRIPLNLPDIRVLELSKTERGDWLIKIESTLQGTTCHQCGREITDLHCHDQPFRIRHLPLFEVPVYLEIRPKRYRCKYCDDHPTTTQHLEWHEPRSPNTKAYERWLLRILINSTVSDVARKLGVSEDIVSGIIDRWIAAQVDWSEYADLKVMGMDEISLKRGHRDFVVLITIPTTDGVDILAVLADRKQQTVANFLQSIPIDLRQTIERVCTDMYQGFVSAVREQLPQAKIVIDRFHVTKAYRNCADTVRKREVKRLRRELSKQEYDSIKGAMWPFRKRPENLKESEQQLLERLFAYSPQLKQAYNLREKLTQIFEGRYTKHGAKCAIRAWCKQVLKSDIKEFDCFLTTINNWMDEMTNYFLEGWTSGFVEGFNNRVKVLKRRCYGIFDIERLFQRISLDLNGYQTLVVHQRSVGLLNR</sequence>
<dbReference type="OrthoDB" id="524863at2"/>
<evidence type="ECO:0000259" key="1">
    <source>
        <dbReference type="Pfam" id="PF01610"/>
    </source>
</evidence>
<feature type="domain" description="Transposase IS204/IS1001/IS1096/IS1165 helix-turn-helix" evidence="2">
    <location>
        <begin position="91"/>
        <end position="140"/>
    </location>
</feature>
<dbReference type="NCBIfam" id="NF033550">
    <property type="entry name" value="transpos_ISL3"/>
    <property type="match status" value="1"/>
</dbReference>
<feature type="domain" description="Transposase IS204/IS1001/IS1096/IS1165 DDE" evidence="1">
    <location>
        <begin position="156"/>
        <end position="401"/>
    </location>
</feature>
<dbReference type="AlphaFoldDB" id="B0CCW6"/>
<dbReference type="Pfam" id="PF13542">
    <property type="entry name" value="HTH_Tnp_ISL3"/>
    <property type="match status" value="1"/>
</dbReference>
<reference evidence="4 5" key="1">
    <citation type="journal article" date="2008" name="Proc. Natl. Acad. Sci. U.S.A.">
        <title>Niche adaptation and genome expansion in the chlorophyll d-producing cyanobacterium Acaryochloris marina.</title>
        <authorList>
            <person name="Swingley W.D."/>
            <person name="Chen M."/>
            <person name="Cheung P.C."/>
            <person name="Conrad A.L."/>
            <person name="Dejesa L.C."/>
            <person name="Hao J."/>
            <person name="Honchak B.M."/>
            <person name="Karbach L.E."/>
            <person name="Kurdoglu A."/>
            <person name="Lahiri S."/>
            <person name="Mastrian S.D."/>
            <person name="Miyashita H."/>
            <person name="Page L."/>
            <person name="Ramakrishna P."/>
            <person name="Satoh S."/>
            <person name="Sattley W.M."/>
            <person name="Shimada Y."/>
            <person name="Taylor H.L."/>
            <person name="Tomo T."/>
            <person name="Tsuchiya T."/>
            <person name="Wang Z.T."/>
            <person name="Raymond J."/>
            <person name="Mimuro M."/>
            <person name="Blankenship R.E."/>
            <person name="Touchman J.W."/>
        </authorList>
    </citation>
    <scope>NUCLEOTIDE SEQUENCE [LARGE SCALE GENOMIC DNA]</scope>
    <source>
        <strain evidence="5">MBIC 11017</strain>
    </source>
</reference>
<dbReference type="Pfam" id="PF14690">
    <property type="entry name" value="Zn_ribbon_ISL3"/>
    <property type="match status" value="1"/>
</dbReference>
<organism evidence="4 5">
    <name type="scientific">Acaryochloris marina (strain MBIC 11017)</name>
    <dbReference type="NCBI Taxonomy" id="329726"/>
    <lineage>
        <taxon>Bacteria</taxon>
        <taxon>Bacillati</taxon>
        <taxon>Cyanobacteriota</taxon>
        <taxon>Cyanophyceae</taxon>
        <taxon>Acaryochloridales</taxon>
        <taxon>Acaryochloridaceae</taxon>
        <taxon>Acaryochloris</taxon>
    </lineage>
</organism>
<feature type="domain" description="Transposase IS204/IS1001/IS1096/IS1165 zinc-finger" evidence="3">
    <location>
        <begin position="38"/>
        <end position="83"/>
    </location>
</feature>
<dbReference type="Proteomes" id="UP000000268">
    <property type="component" value="Chromosome"/>
</dbReference>
<gene>
    <name evidence="4" type="ordered locus">AM1_5452</name>
</gene>
<proteinExistence type="predicted"/>
<dbReference type="InterPro" id="IPR032877">
    <property type="entry name" value="Transposase_HTH"/>
</dbReference>
<dbReference type="PANTHER" id="PTHR33498">
    <property type="entry name" value="TRANSPOSASE FOR INSERTION SEQUENCE ELEMENT IS1557"/>
    <property type="match status" value="1"/>
</dbReference>
<accession>B0CCW6</accession>
<keyword evidence="5" id="KW-1185">Reference proteome</keyword>
<protein>
    <submittedName>
        <fullName evidence="4">Transposase</fullName>
    </submittedName>
</protein>
<evidence type="ECO:0000259" key="3">
    <source>
        <dbReference type="Pfam" id="PF14690"/>
    </source>
</evidence>
<dbReference type="KEGG" id="amr:AM1_5452"/>
<dbReference type="InterPro" id="IPR047951">
    <property type="entry name" value="Transpos_ISL3"/>
</dbReference>
<dbReference type="STRING" id="329726.AM1_5452"/>
<dbReference type="PANTHER" id="PTHR33498:SF1">
    <property type="entry name" value="TRANSPOSASE FOR INSERTION SEQUENCE ELEMENT IS1557"/>
    <property type="match status" value="1"/>
</dbReference>
<name>B0CCW6_ACAM1</name>
<evidence type="ECO:0000259" key="2">
    <source>
        <dbReference type="Pfam" id="PF13542"/>
    </source>
</evidence>
<dbReference type="Pfam" id="PF01610">
    <property type="entry name" value="DDE_Tnp_ISL3"/>
    <property type="match status" value="1"/>
</dbReference>
<dbReference type="EMBL" id="CP000828">
    <property type="protein sequence ID" value="ABW30408.1"/>
    <property type="molecule type" value="Genomic_DNA"/>
</dbReference>
<dbReference type="InterPro" id="IPR029261">
    <property type="entry name" value="Transposase_Znf"/>
</dbReference>
<dbReference type="RefSeq" id="WP_012165645.1">
    <property type="nucleotide sequence ID" value="NC_009925.1"/>
</dbReference>